<evidence type="ECO:0000256" key="1">
    <source>
        <dbReference type="SAM" id="MobiDB-lite"/>
    </source>
</evidence>
<sequence length="380" mass="40513">MSDKTTRRRFIDVHVLQTVPPSNLNRDDAGSPKEAMYGGVRRPRASSQAWKRATRLAFAALGIGEDQLGTRTKQIADHLAEELAARTGLDPEPAARIAAAVLAPLGITASKNKAEETAYLLFYGNRQIEKLVDLVADRAAELATLDDKKLLAELATAEVKSALMTGHPIDVGLFGRMVANVPGIDVNAACQVAHALATHAAELEFDYYTAVDDRQQSDSKGAGMIGRIGFNSATFYRYGTVSLHQLDTNLGNPKAAVEAASAFVSAFVRSMPTGYGNSFGHRTMPQLVAVAVREDQPVNLVTAFEKPVQAYGGTGYAEPSATALATEQTTITHQWGAPALWTGITHAFTGEDTAKALGTAFGPALTFPTLIDNLTAELSR</sequence>
<dbReference type="Proteomes" id="UP000608522">
    <property type="component" value="Unassembled WGS sequence"/>
</dbReference>
<dbReference type="NCBIfam" id="TIGR01869">
    <property type="entry name" value="casC_Cse4"/>
    <property type="match status" value="1"/>
</dbReference>
<gene>
    <name evidence="2" type="primary">cse4</name>
    <name evidence="2" type="ORF">Sspor_81270</name>
</gene>
<evidence type="ECO:0000313" key="3">
    <source>
        <dbReference type="Proteomes" id="UP000608522"/>
    </source>
</evidence>
<organism evidence="2 3">
    <name type="scientific">Streptomyces spororaveus</name>
    <dbReference type="NCBI Taxonomy" id="284039"/>
    <lineage>
        <taxon>Bacteria</taxon>
        <taxon>Bacillati</taxon>
        <taxon>Actinomycetota</taxon>
        <taxon>Actinomycetes</taxon>
        <taxon>Kitasatosporales</taxon>
        <taxon>Streptomycetaceae</taxon>
        <taxon>Streptomyces</taxon>
    </lineage>
</organism>
<evidence type="ECO:0000313" key="2">
    <source>
        <dbReference type="EMBL" id="GHI82566.1"/>
    </source>
</evidence>
<comment type="caution">
    <text evidence="2">The sequence shown here is derived from an EMBL/GenBank/DDBJ whole genome shotgun (WGS) entry which is preliminary data.</text>
</comment>
<dbReference type="Pfam" id="PF09344">
    <property type="entry name" value="Cas_CT1975"/>
    <property type="match status" value="1"/>
</dbReference>
<accession>A0ABQ3TQ86</accession>
<keyword evidence="3" id="KW-1185">Reference proteome</keyword>
<protein>
    <submittedName>
        <fullName evidence="2">Type I-E CRISPR-associated protein Cas7/Cse4/CasC</fullName>
    </submittedName>
</protein>
<dbReference type="RefSeq" id="WP_202204162.1">
    <property type="nucleotide sequence ID" value="NZ_BAAATO010000078.1"/>
</dbReference>
<reference evidence="3" key="1">
    <citation type="submission" date="2023-07" db="EMBL/GenBank/DDBJ databases">
        <title>Whole genome shotgun sequence of Streptomyces spororaveus NBRC 15456.</title>
        <authorList>
            <person name="Komaki H."/>
            <person name="Tamura T."/>
        </authorList>
    </citation>
    <scope>NUCLEOTIDE SEQUENCE [LARGE SCALE GENOMIC DNA]</scope>
    <source>
        <strain evidence="3">NBRC 15456</strain>
    </source>
</reference>
<feature type="region of interest" description="Disordered" evidence="1">
    <location>
        <begin position="21"/>
        <end position="42"/>
    </location>
</feature>
<name>A0ABQ3TQ86_9ACTN</name>
<dbReference type="EMBL" id="BNED01000007">
    <property type="protein sequence ID" value="GHI82566.1"/>
    <property type="molecule type" value="Genomic_DNA"/>
</dbReference>
<dbReference type="InterPro" id="IPR010148">
    <property type="entry name" value="CRISPR-assoc_prot_CT1975"/>
</dbReference>
<proteinExistence type="predicted"/>